<gene>
    <name evidence="2" type="ORF">GA0061105_108286</name>
</gene>
<protein>
    <submittedName>
        <fullName evidence="2">Broad-specificity NMP kinase</fullName>
    </submittedName>
</protein>
<evidence type="ECO:0000313" key="3">
    <source>
        <dbReference type="Proteomes" id="UP000198723"/>
    </source>
</evidence>
<dbReference type="InterPro" id="IPR027417">
    <property type="entry name" value="P-loop_NTPase"/>
</dbReference>
<dbReference type="EMBL" id="FMAJ01000008">
    <property type="protein sequence ID" value="SCB59927.1"/>
    <property type="molecule type" value="Genomic_DNA"/>
</dbReference>
<sequence>MANSIDVDMATGMSAHRPHGETLLTGSKPVIKALMGIKNYLIEGSSGTGKTSVASELERRGYHVVHGDRVLAYVGDPETGRALAGPPEGADRIAWGFAHWIWPAEKVRAIAADTTHPVTFFCGGSRNFHKFLHLFDKVFVLDIDVETLNRRLDGRPDEPGFEPAERALVLRYHNSREYLPVGINIDTAGSITCVVDDILAQLT</sequence>
<keyword evidence="2" id="KW-0808">Transferase</keyword>
<evidence type="ECO:0000256" key="1">
    <source>
        <dbReference type="SAM" id="MobiDB-lite"/>
    </source>
</evidence>
<reference evidence="2 3" key="1">
    <citation type="submission" date="2016-08" db="EMBL/GenBank/DDBJ databases">
        <authorList>
            <person name="Seilhamer J.J."/>
        </authorList>
    </citation>
    <scope>NUCLEOTIDE SEQUENCE [LARGE SCALE GENOMIC DNA]</scope>
    <source>
        <strain evidence="2 3">HBR26</strain>
    </source>
</reference>
<dbReference type="Proteomes" id="UP000198723">
    <property type="component" value="Unassembled WGS sequence"/>
</dbReference>
<keyword evidence="2" id="KW-0418">Kinase</keyword>
<dbReference type="GO" id="GO:0016301">
    <property type="term" value="F:kinase activity"/>
    <property type="evidence" value="ECO:0007669"/>
    <property type="project" value="UniProtKB-KW"/>
</dbReference>
<accession>A0A1C3Y608</accession>
<organism evidence="2 3">
    <name type="scientific">Rhizobium aethiopicum</name>
    <dbReference type="NCBI Taxonomy" id="1138170"/>
    <lineage>
        <taxon>Bacteria</taxon>
        <taxon>Pseudomonadati</taxon>
        <taxon>Pseudomonadota</taxon>
        <taxon>Alphaproteobacteria</taxon>
        <taxon>Hyphomicrobiales</taxon>
        <taxon>Rhizobiaceae</taxon>
        <taxon>Rhizobium/Agrobacterium group</taxon>
        <taxon>Rhizobium</taxon>
    </lineage>
</organism>
<name>A0A1C3Y608_9HYPH</name>
<dbReference type="AlphaFoldDB" id="A0A1C3Y608"/>
<evidence type="ECO:0000313" key="2">
    <source>
        <dbReference type="EMBL" id="SCB59927.1"/>
    </source>
</evidence>
<proteinExistence type="predicted"/>
<dbReference type="STRING" id="1138170.GA0061105_108286"/>
<dbReference type="Gene3D" id="3.40.50.300">
    <property type="entry name" value="P-loop containing nucleotide triphosphate hydrolases"/>
    <property type="match status" value="1"/>
</dbReference>
<feature type="region of interest" description="Disordered" evidence="1">
    <location>
        <begin position="1"/>
        <end position="22"/>
    </location>
</feature>
<dbReference type="SUPFAM" id="SSF52540">
    <property type="entry name" value="P-loop containing nucleoside triphosphate hydrolases"/>
    <property type="match status" value="1"/>
</dbReference>